<gene>
    <name evidence="2" type="ORF">LSH36_35g08033</name>
</gene>
<feature type="compositionally biased region" description="Basic and acidic residues" evidence="1">
    <location>
        <begin position="226"/>
        <end position="239"/>
    </location>
</feature>
<dbReference type="InterPro" id="IPR013761">
    <property type="entry name" value="SAM/pointed_sf"/>
</dbReference>
<reference evidence="2" key="1">
    <citation type="journal article" date="2023" name="Mol. Biol. Evol.">
        <title>Third-Generation Sequencing Reveals the Adaptive Role of the Epigenome in Three Deep-Sea Polychaetes.</title>
        <authorList>
            <person name="Perez M."/>
            <person name="Aroh O."/>
            <person name="Sun Y."/>
            <person name="Lan Y."/>
            <person name="Juniper S.K."/>
            <person name="Young C.R."/>
            <person name="Angers B."/>
            <person name="Qian P.Y."/>
        </authorList>
    </citation>
    <scope>NUCLEOTIDE SEQUENCE</scope>
    <source>
        <strain evidence="2">P08H-3</strain>
    </source>
</reference>
<dbReference type="Gene3D" id="1.10.150.50">
    <property type="entry name" value="Transcription Factor, Ets-1"/>
    <property type="match status" value="1"/>
</dbReference>
<comment type="caution">
    <text evidence="2">The sequence shown here is derived from an EMBL/GenBank/DDBJ whole genome shotgun (WGS) entry which is preliminary data.</text>
</comment>
<dbReference type="EMBL" id="JAODUP010000035">
    <property type="protein sequence ID" value="KAK2166811.1"/>
    <property type="molecule type" value="Genomic_DNA"/>
</dbReference>
<feature type="compositionally biased region" description="Pro residues" evidence="1">
    <location>
        <begin position="343"/>
        <end position="353"/>
    </location>
</feature>
<dbReference type="PANTHER" id="PTHR14454:SF11">
    <property type="entry name" value="SERRANO, ISOFORM F"/>
    <property type="match status" value="1"/>
</dbReference>
<evidence type="ECO:0000256" key="1">
    <source>
        <dbReference type="SAM" id="MobiDB-lite"/>
    </source>
</evidence>
<protein>
    <recommendedName>
        <fullName evidence="4">SAM domain-containing protein</fullName>
    </recommendedName>
</protein>
<feature type="region of interest" description="Disordered" evidence="1">
    <location>
        <begin position="214"/>
        <end position="254"/>
    </location>
</feature>
<dbReference type="PANTHER" id="PTHR14454">
    <property type="entry name" value="GRB2-ASSOCIATED AND REGULATOR OF MAPK PROTEIN FAMILY MEMBER"/>
    <property type="match status" value="1"/>
</dbReference>
<dbReference type="InterPro" id="IPR052281">
    <property type="entry name" value="GAREM"/>
</dbReference>
<name>A0AAD9NFW6_9ANNE</name>
<evidence type="ECO:0000313" key="3">
    <source>
        <dbReference type="Proteomes" id="UP001208570"/>
    </source>
</evidence>
<keyword evidence="3" id="KW-1185">Reference proteome</keyword>
<evidence type="ECO:0000313" key="2">
    <source>
        <dbReference type="EMBL" id="KAK2166811.1"/>
    </source>
</evidence>
<dbReference type="Proteomes" id="UP001208570">
    <property type="component" value="Unassembled WGS sequence"/>
</dbReference>
<dbReference type="AlphaFoldDB" id="A0AAD9NFW6"/>
<evidence type="ECO:0008006" key="4">
    <source>
        <dbReference type="Google" id="ProtNLM"/>
    </source>
</evidence>
<accession>A0AAD9NFW6</accession>
<organism evidence="2 3">
    <name type="scientific">Paralvinella palmiformis</name>
    <dbReference type="NCBI Taxonomy" id="53620"/>
    <lineage>
        <taxon>Eukaryota</taxon>
        <taxon>Metazoa</taxon>
        <taxon>Spiralia</taxon>
        <taxon>Lophotrochozoa</taxon>
        <taxon>Annelida</taxon>
        <taxon>Polychaeta</taxon>
        <taxon>Sedentaria</taxon>
        <taxon>Canalipalpata</taxon>
        <taxon>Terebellida</taxon>
        <taxon>Terebelliformia</taxon>
        <taxon>Alvinellidae</taxon>
        <taxon>Paralvinella</taxon>
    </lineage>
</organism>
<feature type="region of interest" description="Disordered" evidence="1">
    <location>
        <begin position="343"/>
        <end position="373"/>
    </location>
</feature>
<proteinExistence type="predicted"/>
<sequence length="520" mass="58500">MEDKMYWLKGIIKVPRIIVVNDYNAYFTIPVNCSQPIKALKDGVKVGSQTTIKKFVGQSLHKTFMFVSDKKQYVYSGASTREIIKLGALTIVDRYDERYLMGHTLYSGRLYQETTVIPAYMPITLVIAAGMATSDHKQFHETMLDIYNFTNRIPKEVSFPMYIKNYEEIMMFDQKPIEGDYDTLSPIKCVTFNKDVATERHIYTPLDAKLTNTHPPVLPPKTYTTKKLDDQKFKSDRSRVPTPPIDFPLEGDGEMTGRLTNISQMARTGYHVVHVEPLDVLSELLTVFKTGVIPNTSSVKMIDFTNDGVKRSDGKHISAAITATPAVPVPRRTNSLLAASLPPPLPPYLPPSRPQTMATSKDNSFEAKKPPASPQLPAEIINKLTSDKDHGEIVELPVSTSRRKSEINAFEDIPEDISNLDSQAIGQCLALLHLSSHRRRFEDDQVDGCLLLELDADLLQTDFGFSKFEALKLMKFAHGWRPTHAAVSPKNESSSQTTRDIRENVCTRKQITLKFPETSV</sequence>